<evidence type="ECO:0008006" key="3">
    <source>
        <dbReference type="Google" id="ProtNLM"/>
    </source>
</evidence>
<dbReference type="AlphaFoldDB" id="A0A0M7B9C2"/>
<dbReference type="Proteomes" id="UP000049455">
    <property type="component" value="Unassembled WGS sequence"/>
</dbReference>
<gene>
    <name evidence="1" type="ORF">JSE7799_02112</name>
</gene>
<evidence type="ECO:0000313" key="1">
    <source>
        <dbReference type="EMBL" id="CUH39387.1"/>
    </source>
</evidence>
<sequence length="229" mass="25798">MLHHAISALTNILRPDLDLSKSRLETLCMIVIGMVSARSVNLGHLACERPGSALTSSTYRRLQRFFQHVHLDEDWSLPLLVRLLGLNKSWLLALDRTNWQIGKTEVNFLVLAVVTRRFRVPLVWSLIEGRGCSDTDMRIALMERYLANFPATTIRLLLADREFVGAGWMEFLSKNNIPFAIRVREIFALRPRTVTTLPCAQGCAWPAVAGLFAPASAHARTQPPAIRRS</sequence>
<reference evidence="1 2" key="1">
    <citation type="submission" date="2015-09" db="EMBL/GenBank/DDBJ databases">
        <authorList>
            <person name="Jackson K.R."/>
            <person name="Lunt B.L."/>
            <person name="Fisher J.N.B."/>
            <person name="Gardner A.V."/>
            <person name="Bailey M.E."/>
            <person name="Deus L.M."/>
            <person name="Earl A.S."/>
            <person name="Gibby P.D."/>
            <person name="Hartmann K.A."/>
            <person name="Liu J.E."/>
            <person name="Manci A.M."/>
            <person name="Nielsen D.A."/>
            <person name="Solomon M.B."/>
            <person name="Breakwell D.P."/>
            <person name="Burnett S.H."/>
            <person name="Grose J.H."/>
        </authorList>
    </citation>
    <scope>NUCLEOTIDE SEQUENCE [LARGE SCALE GENOMIC DNA]</scope>
    <source>
        <strain evidence="1 2">CECT 7799</strain>
    </source>
</reference>
<dbReference type="InterPro" id="IPR012337">
    <property type="entry name" value="RNaseH-like_sf"/>
</dbReference>
<organism evidence="1 2">
    <name type="scientific">Jannaschia seosinensis</name>
    <dbReference type="NCBI Taxonomy" id="313367"/>
    <lineage>
        <taxon>Bacteria</taxon>
        <taxon>Pseudomonadati</taxon>
        <taxon>Pseudomonadota</taxon>
        <taxon>Alphaproteobacteria</taxon>
        <taxon>Rhodobacterales</taxon>
        <taxon>Roseobacteraceae</taxon>
        <taxon>Jannaschia</taxon>
    </lineage>
</organism>
<dbReference type="RefSeq" id="WP_370736655.1">
    <property type="nucleotide sequence ID" value="NZ_CYPR01000141.1"/>
</dbReference>
<proteinExistence type="predicted"/>
<evidence type="ECO:0000313" key="2">
    <source>
        <dbReference type="Proteomes" id="UP000049455"/>
    </source>
</evidence>
<name>A0A0M7B9C2_9RHOB</name>
<dbReference type="SUPFAM" id="SSF53098">
    <property type="entry name" value="Ribonuclease H-like"/>
    <property type="match status" value="1"/>
</dbReference>
<keyword evidence="2" id="KW-1185">Reference proteome</keyword>
<dbReference type="EMBL" id="CYPR01000141">
    <property type="protein sequence ID" value="CUH39387.1"/>
    <property type="molecule type" value="Genomic_DNA"/>
</dbReference>
<accession>A0A0M7B9C2</accession>
<protein>
    <recommendedName>
        <fullName evidence="3">Transposase</fullName>
    </recommendedName>
</protein>
<dbReference type="STRING" id="313367.JSE7799_02112"/>